<sequence length="221" mass="24159">MINTWSIALISAPEVLGPEKYDKSCDLLRHVASSRTSCCAATRHSTATMGRRFSPGMKLRIPARAVTASHCGVENVSVNAKDLIKRFLKTNPDHRLTIDQVMSHKWISMYTAAAADALSILPDPERGKGAVGGRAGGDVAGPGTMRIDEDQQIKLKTLKGQREQNSAQAKEGSAAKKALPPVGERRRLRGSGMMNNLPCELYRLSDSLNTIWSKFYSNFCK</sequence>
<dbReference type="GO" id="GO:0005524">
    <property type="term" value="F:ATP binding"/>
    <property type="evidence" value="ECO:0007669"/>
    <property type="project" value="InterPro"/>
</dbReference>
<dbReference type="PROSITE" id="PS50011">
    <property type="entry name" value="PROTEIN_KINASE_DOM"/>
    <property type="match status" value="1"/>
</dbReference>
<dbReference type="SUPFAM" id="SSF56112">
    <property type="entry name" value="Protein kinase-like (PK-like)"/>
    <property type="match status" value="1"/>
</dbReference>
<proteinExistence type="predicted"/>
<organism evidence="3 4">
    <name type="scientific">Macrostomum lignano</name>
    <dbReference type="NCBI Taxonomy" id="282301"/>
    <lineage>
        <taxon>Eukaryota</taxon>
        <taxon>Metazoa</taxon>
        <taxon>Spiralia</taxon>
        <taxon>Lophotrochozoa</taxon>
        <taxon>Platyhelminthes</taxon>
        <taxon>Rhabditophora</taxon>
        <taxon>Macrostomorpha</taxon>
        <taxon>Macrostomida</taxon>
        <taxon>Macrostomidae</taxon>
        <taxon>Macrostomum</taxon>
    </lineage>
</organism>
<dbReference type="WBParaSite" id="maker-uti_cns_0024274-snap-gene-0.2-mRNA-1">
    <property type="protein sequence ID" value="maker-uti_cns_0024274-snap-gene-0.2-mRNA-1"/>
    <property type="gene ID" value="maker-uti_cns_0024274-snap-gene-0.2"/>
</dbReference>
<dbReference type="AlphaFoldDB" id="A0A1I8IZH7"/>
<dbReference type="InterPro" id="IPR011009">
    <property type="entry name" value="Kinase-like_dom_sf"/>
</dbReference>
<feature type="region of interest" description="Disordered" evidence="1">
    <location>
        <begin position="160"/>
        <end position="190"/>
    </location>
</feature>
<keyword evidence="3" id="KW-1185">Reference proteome</keyword>
<feature type="domain" description="Protein kinase" evidence="2">
    <location>
        <begin position="1"/>
        <end position="107"/>
    </location>
</feature>
<evidence type="ECO:0000259" key="2">
    <source>
        <dbReference type="PROSITE" id="PS50011"/>
    </source>
</evidence>
<reference evidence="4" key="1">
    <citation type="submission" date="2016-11" db="UniProtKB">
        <authorList>
            <consortium name="WormBaseParasite"/>
        </authorList>
    </citation>
    <scope>IDENTIFICATION</scope>
</reference>
<dbReference type="Gene3D" id="1.10.510.10">
    <property type="entry name" value="Transferase(Phosphotransferase) domain 1"/>
    <property type="match status" value="1"/>
</dbReference>
<dbReference type="InterPro" id="IPR000719">
    <property type="entry name" value="Prot_kinase_dom"/>
</dbReference>
<name>A0A1I8IZH7_9PLAT</name>
<protein>
    <submittedName>
        <fullName evidence="4">Protein kinase domain-containing protein</fullName>
    </submittedName>
</protein>
<evidence type="ECO:0000256" key="1">
    <source>
        <dbReference type="SAM" id="MobiDB-lite"/>
    </source>
</evidence>
<accession>A0A1I8IZH7</accession>
<evidence type="ECO:0000313" key="4">
    <source>
        <dbReference type="WBParaSite" id="maker-uti_cns_0024274-snap-gene-0.2-mRNA-1"/>
    </source>
</evidence>
<dbReference type="GO" id="GO:0004672">
    <property type="term" value="F:protein kinase activity"/>
    <property type="evidence" value="ECO:0007669"/>
    <property type="project" value="InterPro"/>
</dbReference>
<evidence type="ECO:0000313" key="3">
    <source>
        <dbReference type="Proteomes" id="UP000095280"/>
    </source>
</evidence>
<dbReference type="Proteomes" id="UP000095280">
    <property type="component" value="Unplaced"/>
</dbReference>